<name>A0A1I4D1R8_9GAMM</name>
<dbReference type="RefSeq" id="WP_008109105.1">
    <property type="nucleotide sequence ID" value="NZ_FOSD01000011.1"/>
</dbReference>
<evidence type="ECO:0008006" key="3">
    <source>
        <dbReference type="Google" id="ProtNLM"/>
    </source>
</evidence>
<evidence type="ECO:0000313" key="1">
    <source>
        <dbReference type="EMBL" id="SFK87085.1"/>
    </source>
</evidence>
<reference evidence="1 2" key="1">
    <citation type="submission" date="2016-10" db="EMBL/GenBank/DDBJ databases">
        <authorList>
            <person name="Varghese N."/>
            <person name="Submissions S."/>
        </authorList>
    </citation>
    <scope>NUCLEOTIDE SEQUENCE [LARGE SCALE GENOMIC DNA]</scope>
    <source>
        <strain evidence="1 2">YR512</strain>
    </source>
</reference>
<sequence>MIDPIALRLALIQRHCAADADELLPLLSDCEARAAGVSVFAATHFPPTLLPATAWVSALQPPLELPHE</sequence>
<evidence type="ECO:0000313" key="2">
    <source>
        <dbReference type="Proteomes" id="UP000198841"/>
    </source>
</evidence>
<proteinExistence type="predicted"/>
<keyword evidence="2" id="KW-1185">Reference proteome</keyword>
<protein>
    <recommendedName>
        <fullName evidence="3">GNAT family N-acetyltransferase</fullName>
    </recommendedName>
</protein>
<accession>A0A1I4D1R8</accession>
<dbReference type="EMBL" id="FOSD01000011">
    <property type="protein sequence ID" value="SFK87085.1"/>
    <property type="molecule type" value="Genomic_DNA"/>
</dbReference>
<dbReference type="Proteomes" id="UP000198841">
    <property type="component" value="Unassembled WGS sequence"/>
</dbReference>
<gene>
    <name evidence="1" type="ORF">SAMN05518863_11179</name>
</gene>
<organism evidence="1 2">
    <name type="scientific">Candidatus Pantoea symbiotica</name>
    <dbReference type="NCBI Taxonomy" id="1884370"/>
    <lineage>
        <taxon>Bacteria</taxon>
        <taxon>Pseudomonadati</taxon>
        <taxon>Pseudomonadota</taxon>
        <taxon>Gammaproteobacteria</taxon>
        <taxon>Enterobacterales</taxon>
        <taxon>Erwiniaceae</taxon>
        <taxon>Pantoea</taxon>
    </lineage>
</organism>
<comment type="caution">
    <text evidence="1">The sequence shown here is derived from an EMBL/GenBank/DDBJ whole genome shotgun (WGS) entry which is preliminary data.</text>
</comment>